<sequence>MNGHLLTLLTFSPLVGVLALLVVPRGQTALIRAIGVLATLVPLALSFVLYANFAPEGGLQFAEKVRWFSIPVGNMAFPVDYEVGVDGLSLPLVLLTTLVTAMAAAASVHVRQNLKTYFVCFLLLEVGMLGVFTSQNLFLFFLFFELTLIPMFFLISKWGYLEREKAALHFLVYNGVGSALLFLAILTLFVRVGDLSFTRVAKALTQGAPLPLLSDTLALVLFVLLVVAFGVKLPLFPFHTWMLRVHVQAPPPVVMLHSGIQLKMGAYGLLRMGVGFFPEVAAKLATLLAVWGLVNVLYGAVLALVQRDLKRVFAYSSISHMGIVLLGLAAMNATGFTGAVFQAVSHGFISALLFLLVGVIWERTGTSTVTEMGGLAKSMPVASGMLLAAAMASLGLPGMSGFISEFLAFLGLFRVQPALAAVGALGIVLAAAYLLRAVLRTTFGPTPEHLAGLRDATAVEVVPMLVLLAFIVLLGVWPAVLGDVLHHAVQTLAAALPGRIGG</sequence>
<evidence type="ECO:0000256" key="3">
    <source>
        <dbReference type="ARBA" id="ARBA00022692"/>
    </source>
</evidence>
<feature type="transmembrane region" description="Helical" evidence="7">
    <location>
        <begin position="415"/>
        <end position="435"/>
    </location>
</feature>
<feature type="transmembrane region" description="Helical" evidence="7">
    <location>
        <begin position="456"/>
        <end position="477"/>
    </location>
</feature>
<feature type="transmembrane region" description="Helical" evidence="7">
    <location>
        <begin position="252"/>
        <end position="270"/>
    </location>
</feature>
<comment type="caution">
    <text evidence="9">The sequence shown here is derived from an EMBL/GenBank/DDBJ whole genome shotgun (WGS) entry which is preliminary data.</text>
</comment>
<dbReference type="PANTHER" id="PTHR43507:SF1">
    <property type="entry name" value="NADH-UBIQUINONE OXIDOREDUCTASE CHAIN 4"/>
    <property type="match status" value="1"/>
</dbReference>
<dbReference type="NCBIfam" id="TIGR01972">
    <property type="entry name" value="NDH_I_M"/>
    <property type="match status" value="1"/>
</dbReference>
<keyword evidence="10" id="KW-1185">Reference proteome</keyword>
<comment type="similarity">
    <text evidence="2">Belongs to the complex I subunit 4 family.</text>
</comment>
<evidence type="ECO:0000256" key="5">
    <source>
        <dbReference type="ARBA" id="ARBA00023136"/>
    </source>
</evidence>
<dbReference type="PANTHER" id="PTHR43507">
    <property type="entry name" value="NADH-UBIQUINONE OXIDOREDUCTASE CHAIN 4"/>
    <property type="match status" value="1"/>
</dbReference>
<dbReference type="InterPro" id="IPR003918">
    <property type="entry name" value="NADH_UbQ_OxRdtase"/>
</dbReference>
<dbReference type="Proteomes" id="UP000637720">
    <property type="component" value="Unassembled WGS sequence"/>
</dbReference>
<dbReference type="RefSeq" id="WP_188816818.1">
    <property type="nucleotide sequence ID" value="NZ_BMOF01000009.1"/>
</dbReference>
<dbReference type="GO" id="GO:0048039">
    <property type="term" value="F:ubiquinone binding"/>
    <property type="evidence" value="ECO:0007669"/>
    <property type="project" value="TreeGrafter"/>
</dbReference>
<dbReference type="GO" id="GO:0015990">
    <property type="term" value="P:electron transport coupled proton transport"/>
    <property type="evidence" value="ECO:0007669"/>
    <property type="project" value="TreeGrafter"/>
</dbReference>
<keyword evidence="5 7" id="KW-0472">Membrane</keyword>
<organism evidence="9 10">
    <name type="scientific">Calditerricola satsumensis</name>
    <dbReference type="NCBI Taxonomy" id="373054"/>
    <lineage>
        <taxon>Bacteria</taxon>
        <taxon>Bacillati</taxon>
        <taxon>Bacillota</taxon>
        <taxon>Bacilli</taxon>
        <taxon>Bacillales</taxon>
        <taxon>Bacillaceae</taxon>
        <taxon>Calditerricola</taxon>
    </lineage>
</organism>
<dbReference type="GO" id="GO:0008137">
    <property type="term" value="F:NADH dehydrogenase (ubiquinone) activity"/>
    <property type="evidence" value="ECO:0007669"/>
    <property type="project" value="InterPro"/>
</dbReference>
<proteinExistence type="inferred from homology"/>
<feature type="transmembrane region" description="Helical" evidence="7">
    <location>
        <begin position="88"/>
        <end position="107"/>
    </location>
</feature>
<evidence type="ECO:0000256" key="7">
    <source>
        <dbReference type="SAM" id="Phobius"/>
    </source>
</evidence>
<feature type="transmembrane region" description="Helical" evidence="7">
    <location>
        <begin position="339"/>
        <end position="361"/>
    </location>
</feature>
<feature type="transmembrane region" description="Helical" evidence="7">
    <location>
        <begin position="312"/>
        <end position="333"/>
    </location>
</feature>
<evidence type="ECO:0000256" key="6">
    <source>
        <dbReference type="RuleBase" id="RU000320"/>
    </source>
</evidence>
<reference evidence="9" key="1">
    <citation type="journal article" date="2014" name="Int. J. Syst. Evol. Microbiol.">
        <title>Complete genome sequence of Corynebacterium casei LMG S-19264T (=DSM 44701T), isolated from a smear-ripened cheese.</title>
        <authorList>
            <consortium name="US DOE Joint Genome Institute (JGI-PGF)"/>
            <person name="Walter F."/>
            <person name="Albersmeier A."/>
            <person name="Kalinowski J."/>
            <person name="Ruckert C."/>
        </authorList>
    </citation>
    <scope>NUCLEOTIDE SEQUENCE</scope>
    <source>
        <strain evidence="9">JCM 14719</strain>
    </source>
</reference>
<keyword evidence="4 7" id="KW-1133">Transmembrane helix</keyword>
<reference evidence="9" key="2">
    <citation type="submission" date="2020-09" db="EMBL/GenBank/DDBJ databases">
        <authorList>
            <person name="Sun Q."/>
            <person name="Ohkuma M."/>
        </authorList>
    </citation>
    <scope>NUCLEOTIDE SEQUENCE</scope>
    <source>
        <strain evidence="9">JCM 14719</strain>
    </source>
</reference>
<keyword evidence="3 6" id="KW-0812">Transmembrane</keyword>
<evidence type="ECO:0000256" key="1">
    <source>
        <dbReference type="ARBA" id="ARBA00004651"/>
    </source>
</evidence>
<feature type="transmembrane region" description="Helical" evidence="7">
    <location>
        <begin position="210"/>
        <end position="231"/>
    </location>
</feature>
<feature type="transmembrane region" description="Helical" evidence="7">
    <location>
        <begin position="138"/>
        <end position="155"/>
    </location>
</feature>
<dbReference type="EMBL" id="BMOF01000009">
    <property type="protein sequence ID" value="GGJ96024.1"/>
    <property type="molecule type" value="Genomic_DNA"/>
</dbReference>
<feature type="transmembrane region" description="Helical" evidence="7">
    <location>
        <begin position="282"/>
        <end position="305"/>
    </location>
</feature>
<evidence type="ECO:0000313" key="10">
    <source>
        <dbReference type="Proteomes" id="UP000637720"/>
    </source>
</evidence>
<name>A0A8J3B5R9_9BACI</name>
<feature type="transmembrane region" description="Helical" evidence="7">
    <location>
        <begin position="30"/>
        <end position="51"/>
    </location>
</feature>
<dbReference type="GO" id="GO:0005886">
    <property type="term" value="C:plasma membrane"/>
    <property type="evidence" value="ECO:0007669"/>
    <property type="project" value="UniProtKB-SubCell"/>
</dbReference>
<dbReference type="AlphaFoldDB" id="A0A8J3B5R9"/>
<dbReference type="Pfam" id="PF00361">
    <property type="entry name" value="Proton_antipo_M"/>
    <property type="match status" value="1"/>
</dbReference>
<protein>
    <submittedName>
        <fullName evidence="9">NADH-quinone oxidoreductase subunit M</fullName>
    </submittedName>
</protein>
<feature type="transmembrane region" description="Helical" evidence="7">
    <location>
        <begin position="167"/>
        <end position="190"/>
    </location>
</feature>
<feature type="transmembrane region" description="Helical" evidence="7">
    <location>
        <begin position="6"/>
        <end position="23"/>
    </location>
</feature>
<evidence type="ECO:0000256" key="2">
    <source>
        <dbReference type="ARBA" id="ARBA00009025"/>
    </source>
</evidence>
<feature type="transmembrane region" description="Helical" evidence="7">
    <location>
        <begin position="381"/>
        <end position="403"/>
    </location>
</feature>
<gene>
    <name evidence="9" type="primary">nuoM</name>
    <name evidence="9" type="ORF">GCM10007043_07320</name>
</gene>
<evidence type="ECO:0000256" key="4">
    <source>
        <dbReference type="ARBA" id="ARBA00022989"/>
    </source>
</evidence>
<dbReference type="InterPro" id="IPR001750">
    <property type="entry name" value="ND/Mrp_TM"/>
</dbReference>
<feature type="transmembrane region" description="Helical" evidence="7">
    <location>
        <begin position="114"/>
        <end position="132"/>
    </location>
</feature>
<accession>A0A8J3B5R9</accession>
<feature type="domain" description="NADH:quinone oxidoreductase/Mrp antiporter transmembrane" evidence="8">
    <location>
        <begin position="134"/>
        <end position="422"/>
    </location>
</feature>
<dbReference type="GO" id="GO:0042773">
    <property type="term" value="P:ATP synthesis coupled electron transport"/>
    <property type="evidence" value="ECO:0007669"/>
    <property type="project" value="InterPro"/>
</dbReference>
<comment type="subcellular location">
    <subcellularLocation>
        <location evidence="1">Cell membrane</location>
        <topology evidence="1">Multi-pass membrane protein</topology>
    </subcellularLocation>
    <subcellularLocation>
        <location evidence="6">Membrane</location>
        <topology evidence="6">Multi-pass membrane protein</topology>
    </subcellularLocation>
</comment>
<dbReference type="GO" id="GO:0003954">
    <property type="term" value="F:NADH dehydrogenase activity"/>
    <property type="evidence" value="ECO:0007669"/>
    <property type="project" value="TreeGrafter"/>
</dbReference>
<dbReference type="PRINTS" id="PR01437">
    <property type="entry name" value="NUOXDRDTASE4"/>
</dbReference>
<evidence type="ECO:0000259" key="8">
    <source>
        <dbReference type="Pfam" id="PF00361"/>
    </source>
</evidence>
<evidence type="ECO:0000313" key="9">
    <source>
        <dbReference type="EMBL" id="GGJ96024.1"/>
    </source>
</evidence>
<dbReference type="InterPro" id="IPR010227">
    <property type="entry name" value="NADH_Q_OxRdtase_chainM/4"/>
</dbReference>